<feature type="non-terminal residue" evidence="2">
    <location>
        <position position="258"/>
    </location>
</feature>
<sequence length="258" mass="28741">MQQILNTIDKVDIFGVPVSLLTAAKASLYQSKLGGLITILIGGISLTYFLYVIIQWIDHQIPAIVSIKQQTISYAEFQLSDSIIQLELQDFSGDVDPFRKENNIITPNLYRILNTTIIDKPIPIFSSEDKPFKISIDNGTIVLNHDFVGVGDHFQMTQLLLVLEGCSNLTAVSGSYCADENVINEYLTKFHGFLFLTIRLNQLKYSVGELEDIQKVLLFSNPIILNPLQSQGVAQNNNKLGVRGGSIISLINTSFQFL</sequence>
<dbReference type="PANTHER" id="PTHR12621:SF7">
    <property type="entry name" value="CYSTEINE AND HISTIDINE-RICH DOMAIN-CONTAINING PROTEIN 1"/>
    <property type="match status" value="1"/>
</dbReference>
<proteinExistence type="predicted"/>
<gene>
    <name evidence="2" type="ORF">GSPATT00039782001</name>
</gene>
<keyword evidence="1" id="KW-1133">Transmembrane helix</keyword>
<protein>
    <submittedName>
        <fullName evidence="2">Uncharacterized protein</fullName>
    </submittedName>
</protein>
<dbReference type="AlphaFoldDB" id="A0DUS7"/>
<keyword evidence="1" id="KW-0472">Membrane</keyword>
<accession>A0DUS7</accession>
<dbReference type="InParanoid" id="A0DUS7"/>
<dbReference type="RefSeq" id="XP_001454191.1">
    <property type="nucleotide sequence ID" value="XM_001454154.2"/>
</dbReference>
<evidence type="ECO:0000313" key="2">
    <source>
        <dbReference type="EMBL" id="CAK86794.1"/>
    </source>
</evidence>
<evidence type="ECO:0000313" key="3">
    <source>
        <dbReference type="Proteomes" id="UP000000600"/>
    </source>
</evidence>
<keyword evidence="1" id="KW-0812">Transmembrane</keyword>
<feature type="transmembrane region" description="Helical" evidence="1">
    <location>
        <begin position="33"/>
        <end position="57"/>
    </location>
</feature>
<organism evidence="2 3">
    <name type="scientific">Paramecium tetraurelia</name>
    <dbReference type="NCBI Taxonomy" id="5888"/>
    <lineage>
        <taxon>Eukaryota</taxon>
        <taxon>Sar</taxon>
        <taxon>Alveolata</taxon>
        <taxon>Ciliophora</taxon>
        <taxon>Intramacronucleata</taxon>
        <taxon>Oligohymenophorea</taxon>
        <taxon>Peniculida</taxon>
        <taxon>Parameciidae</taxon>
        <taxon>Paramecium</taxon>
    </lineage>
</organism>
<evidence type="ECO:0000256" key="1">
    <source>
        <dbReference type="SAM" id="Phobius"/>
    </source>
</evidence>
<dbReference type="Proteomes" id="UP000000600">
    <property type="component" value="Unassembled WGS sequence"/>
</dbReference>
<dbReference type="PANTHER" id="PTHR12621">
    <property type="entry name" value="CYSTEINE AND HISTIDINE-RICH DOMAIN CHORD -CONTAINING PROTEIN"/>
    <property type="match status" value="1"/>
</dbReference>
<keyword evidence="3" id="KW-1185">Reference proteome</keyword>
<dbReference type="HOGENOM" id="CLU_107823_0_0_1"/>
<dbReference type="GO" id="GO:0008270">
    <property type="term" value="F:zinc ion binding"/>
    <property type="evidence" value="ECO:0000318"/>
    <property type="project" value="GO_Central"/>
</dbReference>
<reference evidence="2 3" key="1">
    <citation type="journal article" date="2006" name="Nature">
        <title>Global trends of whole-genome duplications revealed by the ciliate Paramecium tetraurelia.</title>
        <authorList>
            <consortium name="Genoscope"/>
            <person name="Aury J.-M."/>
            <person name="Jaillon O."/>
            <person name="Duret L."/>
            <person name="Noel B."/>
            <person name="Jubin C."/>
            <person name="Porcel B.M."/>
            <person name="Segurens B."/>
            <person name="Daubin V."/>
            <person name="Anthouard V."/>
            <person name="Aiach N."/>
            <person name="Arnaiz O."/>
            <person name="Billaut A."/>
            <person name="Beisson J."/>
            <person name="Blanc I."/>
            <person name="Bouhouche K."/>
            <person name="Camara F."/>
            <person name="Duharcourt S."/>
            <person name="Guigo R."/>
            <person name="Gogendeau D."/>
            <person name="Katinka M."/>
            <person name="Keller A.-M."/>
            <person name="Kissmehl R."/>
            <person name="Klotz C."/>
            <person name="Koll F."/>
            <person name="Le Moue A."/>
            <person name="Lepere C."/>
            <person name="Malinsky S."/>
            <person name="Nowacki M."/>
            <person name="Nowak J.K."/>
            <person name="Plattner H."/>
            <person name="Poulain J."/>
            <person name="Ruiz F."/>
            <person name="Serrano V."/>
            <person name="Zagulski M."/>
            <person name="Dessen P."/>
            <person name="Betermier M."/>
            <person name="Weissenbach J."/>
            <person name="Scarpelli C."/>
            <person name="Schachter V."/>
            <person name="Sperling L."/>
            <person name="Meyer E."/>
            <person name="Cohen J."/>
            <person name="Wincker P."/>
        </authorList>
    </citation>
    <scope>NUCLEOTIDE SEQUENCE [LARGE SCALE GENOMIC DNA]</scope>
    <source>
        <strain evidence="2 3">Stock d4-2</strain>
    </source>
</reference>
<dbReference type="EMBL" id="CT868593">
    <property type="protein sequence ID" value="CAK86794.1"/>
    <property type="molecule type" value="Genomic_DNA"/>
</dbReference>
<dbReference type="OrthoDB" id="303657at2759"/>
<name>A0DUS7_PARTE</name>
<dbReference type="KEGG" id="ptm:GSPATT00039782001"/>
<dbReference type="GeneID" id="5039976"/>